<sequence length="560" mass="62664">MVDEAEGGAWGRGGGRNVIANISPYTDSKAPQGSAHMQQGEGRRLDESVGITVDEIASNFSVGRKISSEMKSNLSRLIFRVEKLKVDRAMSKDREDVLRKTKEINDIQAIIQHFHEISSSKHKIEEGENISRRNRDAVNSNDIWCKTSLHFAEYHPILQKCGTQTIFVGAVAVLCFIPITPESGNLMLFIFPRAVLCSLWLIAVLPQTSRCCRAWQDSLNFILLLSTILVTQMIDRPIIDKSRDKDDFWSSATFHIVQAPLLPLMGRCYLRFGTLRTMSSVLLSWICVTVNLSLGCAVIETGCDDLDVPRYIVSSIAISGLLSIMSLCQTTQVLSTHPRADDGEIQYLHSVQTVDDVEEEEAKEVQPPSAAPETSSLLLLGADENESASKNSMDNEPEAPFFHSVGTQAELPKPFDFYFHRLRSLKSSNAVPANIIQVAKVILVIFESDMEEPDDNMLARRLTDAIANPKKENVLSRSLPLKNIQVNSHVLPPKLESIPSLQDLSIFEPLPYPKPKVSPVTPRGSLQSPRTPEDAWERHKRRYFRKYAARAKRSIGDEFH</sequence>
<dbReference type="GeneID" id="17304024"/>
<proteinExistence type="predicted"/>
<protein>
    <submittedName>
        <fullName evidence="2 3">Uncharacterized protein</fullName>
    </submittedName>
</protein>
<dbReference type="KEGG" id="gtt:GUITHDRAFT_106830"/>
<reference evidence="3" key="3">
    <citation type="submission" date="2016-03" db="UniProtKB">
        <authorList>
            <consortium name="EnsemblProtists"/>
        </authorList>
    </citation>
    <scope>IDENTIFICATION</scope>
</reference>
<dbReference type="RefSeq" id="XP_005834364.1">
    <property type="nucleotide sequence ID" value="XM_005834307.1"/>
</dbReference>
<name>L1JGX0_GUITC</name>
<dbReference type="EnsemblProtists" id="EKX47384">
    <property type="protein sequence ID" value="EKX47384"/>
    <property type="gene ID" value="GUITHDRAFT_106830"/>
</dbReference>
<dbReference type="Proteomes" id="UP000011087">
    <property type="component" value="Unassembled WGS sequence"/>
</dbReference>
<evidence type="ECO:0000313" key="2">
    <source>
        <dbReference type="EMBL" id="EKX47384.1"/>
    </source>
</evidence>
<dbReference type="EMBL" id="JH992990">
    <property type="protein sequence ID" value="EKX47384.1"/>
    <property type="molecule type" value="Genomic_DNA"/>
</dbReference>
<dbReference type="PaxDb" id="55529-EKX47384"/>
<feature type="region of interest" description="Disordered" evidence="1">
    <location>
        <begin position="516"/>
        <end position="537"/>
    </location>
</feature>
<evidence type="ECO:0000256" key="1">
    <source>
        <dbReference type="SAM" id="MobiDB-lite"/>
    </source>
</evidence>
<reference evidence="2 4" key="1">
    <citation type="journal article" date="2012" name="Nature">
        <title>Algal genomes reveal evolutionary mosaicism and the fate of nucleomorphs.</title>
        <authorList>
            <consortium name="DOE Joint Genome Institute"/>
            <person name="Curtis B.A."/>
            <person name="Tanifuji G."/>
            <person name="Burki F."/>
            <person name="Gruber A."/>
            <person name="Irimia M."/>
            <person name="Maruyama S."/>
            <person name="Arias M.C."/>
            <person name="Ball S.G."/>
            <person name="Gile G.H."/>
            <person name="Hirakawa Y."/>
            <person name="Hopkins J.F."/>
            <person name="Kuo A."/>
            <person name="Rensing S.A."/>
            <person name="Schmutz J."/>
            <person name="Symeonidi A."/>
            <person name="Elias M."/>
            <person name="Eveleigh R.J."/>
            <person name="Herman E.K."/>
            <person name="Klute M.J."/>
            <person name="Nakayama T."/>
            <person name="Obornik M."/>
            <person name="Reyes-Prieto A."/>
            <person name="Armbrust E.V."/>
            <person name="Aves S.J."/>
            <person name="Beiko R.G."/>
            <person name="Coutinho P."/>
            <person name="Dacks J.B."/>
            <person name="Durnford D.G."/>
            <person name="Fast N.M."/>
            <person name="Green B.R."/>
            <person name="Grisdale C.J."/>
            <person name="Hempel F."/>
            <person name="Henrissat B."/>
            <person name="Hoppner M.P."/>
            <person name="Ishida K."/>
            <person name="Kim E."/>
            <person name="Koreny L."/>
            <person name="Kroth P.G."/>
            <person name="Liu Y."/>
            <person name="Malik S.B."/>
            <person name="Maier U.G."/>
            <person name="McRose D."/>
            <person name="Mock T."/>
            <person name="Neilson J.A."/>
            <person name="Onodera N.T."/>
            <person name="Poole A.M."/>
            <person name="Pritham E.J."/>
            <person name="Richards T.A."/>
            <person name="Rocap G."/>
            <person name="Roy S.W."/>
            <person name="Sarai C."/>
            <person name="Schaack S."/>
            <person name="Shirato S."/>
            <person name="Slamovits C.H."/>
            <person name="Spencer D.F."/>
            <person name="Suzuki S."/>
            <person name="Worden A.Z."/>
            <person name="Zauner S."/>
            <person name="Barry K."/>
            <person name="Bell C."/>
            <person name="Bharti A.K."/>
            <person name="Crow J.A."/>
            <person name="Grimwood J."/>
            <person name="Kramer R."/>
            <person name="Lindquist E."/>
            <person name="Lucas S."/>
            <person name="Salamov A."/>
            <person name="McFadden G.I."/>
            <person name="Lane C.E."/>
            <person name="Keeling P.J."/>
            <person name="Gray M.W."/>
            <person name="Grigoriev I.V."/>
            <person name="Archibald J.M."/>
        </authorList>
    </citation>
    <scope>NUCLEOTIDE SEQUENCE</scope>
    <source>
        <strain evidence="2 4">CCMP2712</strain>
    </source>
</reference>
<evidence type="ECO:0000313" key="3">
    <source>
        <dbReference type="EnsemblProtists" id="EKX47384"/>
    </source>
</evidence>
<keyword evidence="4" id="KW-1185">Reference proteome</keyword>
<accession>L1JGX0</accession>
<reference evidence="4" key="2">
    <citation type="submission" date="2012-11" db="EMBL/GenBank/DDBJ databases">
        <authorList>
            <person name="Kuo A."/>
            <person name="Curtis B.A."/>
            <person name="Tanifuji G."/>
            <person name="Burki F."/>
            <person name="Gruber A."/>
            <person name="Irimia M."/>
            <person name="Maruyama S."/>
            <person name="Arias M.C."/>
            <person name="Ball S.G."/>
            <person name="Gile G.H."/>
            <person name="Hirakawa Y."/>
            <person name="Hopkins J.F."/>
            <person name="Rensing S.A."/>
            <person name="Schmutz J."/>
            <person name="Symeonidi A."/>
            <person name="Elias M."/>
            <person name="Eveleigh R.J."/>
            <person name="Herman E.K."/>
            <person name="Klute M.J."/>
            <person name="Nakayama T."/>
            <person name="Obornik M."/>
            <person name="Reyes-Prieto A."/>
            <person name="Armbrust E.V."/>
            <person name="Aves S.J."/>
            <person name="Beiko R.G."/>
            <person name="Coutinho P."/>
            <person name="Dacks J.B."/>
            <person name="Durnford D.G."/>
            <person name="Fast N.M."/>
            <person name="Green B.R."/>
            <person name="Grisdale C."/>
            <person name="Hempe F."/>
            <person name="Henrissat B."/>
            <person name="Hoppner M.P."/>
            <person name="Ishida K.-I."/>
            <person name="Kim E."/>
            <person name="Koreny L."/>
            <person name="Kroth P.G."/>
            <person name="Liu Y."/>
            <person name="Malik S.-B."/>
            <person name="Maier U.G."/>
            <person name="McRose D."/>
            <person name="Mock T."/>
            <person name="Neilson J.A."/>
            <person name="Onodera N.T."/>
            <person name="Poole A.M."/>
            <person name="Pritham E.J."/>
            <person name="Richards T.A."/>
            <person name="Rocap G."/>
            <person name="Roy S.W."/>
            <person name="Sarai C."/>
            <person name="Schaack S."/>
            <person name="Shirato S."/>
            <person name="Slamovits C.H."/>
            <person name="Spencer D.F."/>
            <person name="Suzuki S."/>
            <person name="Worden A.Z."/>
            <person name="Zauner S."/>
            <person name="Barry K."/>
            <person name="Bell C."/>
            <person name="Bharti A.K."/>
            <person name="Crow J.A."/>
            <person name="Grimwood J."/>
            <person name="Kramer R."/>
            <person name="Lindquist E."/>
            <person name="Lucas S."/>
            <person name="Salamov A."/>
            <person name="McFadden G.I."/>
            <person name="Lane C.E."/>
            <person name="Keeling P.J."/>
            <person name="Gray M.W."/>
            <person name="Grigoriev I.V."/>
            <person name="Archibald J.M."/>
        </authorList>
    </citation>
    <scope>NUCLEOTIDE SEQUENCE</scope>
    <source>
        <strain evidence="4">CCMP2712</strain>
    </source>
</reference>
<dbReference type="HOGENOM" id="CLU_487020_0_0_1"/>
<gene>
    <name evidence="2" type="ORF">GUITHDRAFT_106830</name>
</gene>
<dbReference type="AlphaFoldDB" id="L1JGX0"/>
<organism evidence="2">
    <name type="scientific">Guillardia theta (strain CCMP2712)</name>
    <name type="common">Cryptophyte</name>
    <dbReference type="NCBI Taxonomy" id="905079"/>
    <lineage>
        <taxon>Eukaryota</taxon>
        <taxon>Cryptophyceae</taxon>
        <taxon>Pyrenomonadales</taxon>
        <taxon>Geminigeraceae</taxon>
        <taxon>Guillardia</taxon>
    </lineage>
</organism>
<evidence type="ECO:0000313" key="4">
    <source>
        <dbReference type="Proteomes" id="UP000011087"/>
    </source>
</evidence>